<gene>
    <name evidence="2" type="ORF">DPMN_013350</name>
</gene>
<organism evidence="2 3">
    <name type="scientific">Dreissena polymorpha</name>
    <name type="common">Zebra mussel</name>
    <name type="synonym">Mytilus polymorpha</name>
    <dbReference type="NCBI Taxonomy" id="45954"/>
    <lineage>
        <taxon>Eukaryota</taxon>
        <taxon>Metazoa</taxon>
        <taxon>Spiralia</taxon>
        <taxon>Lophotrochozoa</taxon>
        <taxon>Mollusca</taxon>
        <taxon>Bivalvia</taxon>
        <taxon>Autobranchia</taxon>
        <taxon>Heteroconchia</taxon>
        <taxon>Euheterodonta</taxon>
        <taxon>Imparidentia</taxon>
        <taxon>Neoheterodontei</taxon>
        <taxon>Myida</taxon>
        <taxon>Dreissenoidea</taxon>
        <taxon>Dreissenidae</taxon>
        <taxon>Dreissena</taxon>
    </lineage>
</organism>
<evidence type="ECO:0000313" key="2">
    <source>
        <dbReference type="EMBL" id="KAH3889297.1"/>
    </source>
</evidence>
<reference evidence="2" key="1">
    <citation type="journal article" date="2019" name="bioRxiv">
        <title>The Genome of the Zebra Mussel, Dreissena polymorpha: A Resource for Invasive Species Research.</title>
        <authorList>
            <person name="McCartney M.A."/>
            <person name="Auch B."/>
            <person name="Kono T."/>
            <person name="Mallez S."/>
            <person name="Zhang Y."/>
            <person name="Obille A."/>
            <person name="Becker A."/>
            <person name="Abrahante J.E."/>
            <person name="Garbe J."/>
            <person name="Badalamenti J.P."/>
            <person name="Herman A."/>
            <person name="Mangelson H."/>
            <person name="Liachko I."/>
            <person name="Sullivan S."/>
            <person name="Sone E.D."/>
            <person name="Koren S."/>
            <person name="Silverstein K.A.T."/>
            <person name="Beckman K.B."/>
            <person name="Gohl D.M."/>
        </authorList>
    </citation>
    <scope>NUCLEOTIDE SEQUENCE</scope>
    <source>
        <strain evidence="2">Duluth1</strain>
        <tissue evidence="2">Whole animal</tissue>
    </source>
</reference>
<evidence type="ECO:0000256" key="1">
    <source>
        <dbReference type="SAM" id="Phobius"/>
    </source>
</evidence>
<feature type="transmembrane region" description="Helical" evidence="1">
    <location>
        <begin position="203"/>
        <end position="226"/>
    </location>
</feature>
<sequence>MDPSCWQPQRHMCALFDRLCCCIVLFNTPVKSSLDTFTLITGANSVTIQLNETYNYTSVELACSYQSDTEVSVGYYQKLPFEKSFGRKIAISRNIGNCTITSLPNNILCRCVTNKHVSCTINNLTTANEAEEWKCAIPNTTGAVGIFSNVARISLQYTKTTASTESTESINESTFKTIWSTESDISIGNVGETKPFTDDRTRIVVFISSVLGSLIMVVAITVPLSIRCRKSWVPSSGHLPTVKESGPLSMVHNTTLQRFVDTADVRSLDSCYYIGCIAGTASQSATHVVNSEANVEDGTNTTEDTYQYSEIQEDPNSVPNSLSLQKDPFSKHLQNVTPTDKAHYTDTIKCSSQTDHCISFNTYTFAKNQCLFAEFVPNRGAANKGVNRNCITRMTNDDEIAYAECTENMMPVERAENFSSIETAEKKKLEDNIYLTAIYSPVPERLENDGEL</sequence>
<comment type="caution">
    <text evidence="2">The sequence shown here is derived from an EMBL/GenBank/DDBJ whole genome shotgun (WGS) entry which is preliminary data.</text>
</comment>
<protein>
    <submittedName>
        <fullName evidence="2">Uncharacterized protein</fullName>
    </submittedName>
</protein>
<dbReference type="AlphaFoldDB" id="A0A9D4N453"/>
<keyword evidence="1" id="KW-0812">Transmembrane</keyword>
<name>A0A9D4N453_DREPO</name>
<dbReference type="Proteomes" id="UP000828390">
    <property type="component" value="Unassembled WGS sequence"/>
</dbReference>
<proteinExistence type="predicted"/>
<dbReference type="EMBL" id="JAIWYP010000001">
    <property type="protein sequence ID" value="KAH3889297.1"/>
    <property type="molecule type" value="Genomic_DNA"/>
</dbReference>
<keyword evidence="1" id="KW-1133">Transmembrane helix</keyword>
<keyword evidence="3" id="KW-1185">Reference proteome</keyword>
<keyword evidence="1" id="KW-0472">Membrane</keyword>
<reference evidence="2" key="2">
    <citation type="submission" date="2020-11" db="EMBL/GenBank/DDBJ databases">
        <authorList>
            <person name="McCartney M.A."/>
            <person name="Auch B."/>
            <person name="Kono T."/>
            <person name="Mallez S."/>
            <person name="Becker A."/>
            <person name="Gohl D.M."/>
            <person name="Silverstein K.A.T."/>
            <person name="Koren S."/>
            <person name="Bechman K.B."/>
            <person name="Herman A."/>
            <person name="Abrahante J.E."/>
            <person name="Garbe J."/>
        </authorList>
    </citation>
    <scope>NUCLEOTIDE SEQUENCE</scope>
    <source>
        <strain evidence="2">Duluth1</strain>
        <tissue evidence="2">Whole animal</tissue>
    </source>
</reference>
<accession>A0A9D4N453</accession>
<evidence type="ECO:0000313" key="3">
    <source>
        <dbReference type="Proteomes" id="UP000828390"/>
    </source>
</evidence>